<proteinExistence type="predicted"/>
<dbReference type="RefSeq" id="WP_002485623.1">
    <property type="nucleotide sequence ID" value="NZ_CABHDW010000006.1"/>
</dbReference>
<keyword evidence="1" id="KW-0472">Membrane</keyword>
<name>A0A894T8D7_STAEP</name>
<sequence length="278" mass="32145">MKNTKVKGILILVSIIIAIILFVFVVGYIISYLDPKHSITGYSIAISFIGIFATFGGAYLGAKISGDNTRNLYKEQKKDANNELRYKSEFLFCMKLSDLKENHNILKHYAINKVDINNFEVDNTLQIVSVLDTYAIILMDILESDIVANLDYKTIKKVVDMLSDCNRYYNSFRDIDLELIDENDESVIINVDSPYKLNGEESDELTKIKFNLQSKDNYYESRFVVATFIYKNMDIKLKELINTINNKDIMELFLDNMLHSNPNEGFETKYNFNFLDKV</sequence>
<protein>
    <submittedName>
        <fullName evidence="2">Membrane-associated protein</fullName>
    </submittedName>
</protein>
<keyword evidence="1" id="KW-0812">Transmembrane</keyword>
<evidence type="ECO:0000313" key="2">
    <source>
        <dbReference type="EMBL" id="QRX38705.1"/>
    </source>
</evidence>
<feature type="transmembrane region" description="Helical" evidence="1">
    <location>
        <begin position="39"/>
        <end position="62"/>
    </location>
</feature>
<organism evidence="2">
    <name type="scientific">Staphylococcus epidermidis</name>
    <dbReference type="NCBI Taxonomy" id="1282"/>
    <lineage>
        <taxon>Bacteria</taxon>
        <taxon>Bacillati</taxon>
        <taxon>Bacillota</taxon>
        <taxon>Bacilli</taxon>
        <taxon>Bacillales</taxon>
        <taxon>Staphylococcaceae</taxon>
        <taxon>Staphylococcus</taxon>
    </lineage>
</organism>
<evidence type="ECO:0000256" key="1">
    <source>
        <dbReference type="SAM" id="Phobius"/>
    </source>
</evidence>
<keyword evidence="1" id="KW-1133">Transmembrane helix</keyword>
<accession>A0A894T8D7</accession>
<dbReference type="EMBL" id="MW368309">
    <property type="protein sequence ID" value="QRX38705.1"/>
    <property type="molecule type" value="Genomic_DNA"/>
</dbReference>
<feature type="transmembrane region" description="Helical" evidence="1">
    <location>
        <begin position="9"/>
        <end position="33"/>
    </location>
</feature>
<reference evidence="2" key="1">
    <citation type="submission" date="2020-12" db="EMBL/GenBank/DDBJ databases">
        <title>Staphylococcus epidermidis phages transfer antimicrobial resistance plasmids and mobilize chromosomal islands.</title>
        <authorList>
            <person name="Fisarova L."/>
            <person name="Botka T."/>
            <person name="Du X."/>
            <person name="Maslanova I."/>
            <person name="Bardy P."/>
            <person name="Pantucek R."/>
            <person name="Muhlenbruch L."/>
            <person name="Benesik M."/>
            <person name="Winstel V."/>
            <person name="Larsen J."/>
            <person name="Rosenstein R."/>
            <person name="Peschel A."/>
            <person name="Doskar J."/>
        </authorList>
    </citation>
    <scope>NUCLEOTIDE SEQUENCE</scope>
    <source>
        <strain evidence="2">SE48</strain>
    </source>
</reference>
<dbReference type="AlphaFoldDB" id="A0A894T8D7"/>